<dbReference type="RefSeq" id="WP_154445006.1">
    <property type="nucleotide sequence ID" value="NZ_WIND01000002.1"/>
</dbReference>
<evidence type="ECO:0000313" key="2">
    <source>
        <dbReference type="Proteomes" id="UP000474957"/>
    </source>
</evidence>
<protein>
    <recommendedName>
        <fullName evidence="3">LarA-like N-terminal domain-containing protein</fullName>
    </recommendedName>
</protein>
<evidence type="ECO:0000313" key="1">
    <source>
        <dbReference type="EMBL" id="MSU88702.1"/>
    </source>
</evidence>
<keyword evidence="2" id="KW-1185">Reference proteome</keyword>
<organism evidence="1 2">
    <name type="scientific">Halovulum marinum</name>
    <dbReference type="NCBI Taxonomy" id="2662447"/>
    <lineage>
        <taxon>Bacteria</taxon>
        <taxon>Pseudomonadati</taxon>
        <taxon>Pseudomonadota</taxon>
        <taxon>Alphaproteobacteria</taxon>
        <taxon>Rhodobacterales</taxon>
        <taxon>Paracoccaceae</taxon>
        <taxon>Halovulum</taxon>
    </lineage>
</organism>
<dbReference type="AlphaFoldDB" id="A0A6L5YXW9"/>
<dbReference type="Proteomes" id="UP000474957">
    <property type="component" value="Unassembled WGS sequence"/>
</dbReference>
<proteinExistence type="predicted"/>
<sequence length="434" mass="45411">MSNAPTFPDIDLPHLADVPLPDLAEVGLRQPDPAPLPDVPAAVRAALDAEASRFDLAGGASVAVAVGSRGIADIDVVARTAVDWLKARGLAPFIVPGMGSHGGGAAEGQAEVLAQLGVTGETMGCPVRATMQTTQYGRIDGGFACHFDANAAGADGVLIIARVKAHTSFDRPVESGLTKMLAVGLGKAEGARQVHMAGPRGLAETLPRLAARVIERAPLCAGLALVETAGKRLHHIEAVAPQDFAAADERLLKIAKAAMARLPFARLDGLIVEQVGKDVSGAGIDPAVSGRTDIRGVANPAEPFIHKIAALGLTDRTGGNGIGVGMADFIPRALAEALDLKAMYMNAVTATILEKAFIPIILPDERSCIRGLVATCWADGPPRIAQIRSSARLDRIRVTAPLLEELRSRDLLLDERPLAPLRFDGDRLARIGRR</sequence>
<dbReference type="Gene3D" id="3.40.50.11440">
    <property type="match status" value="1"/>
</dbReference>
<accession>A0A6L5YXW9</accession>
<comment type="caution">
    <text evidence="1">The sequence shown here is derived from an EMBL/GenBank/DDBJ whole genome shotgun (WGS) entry which is preliminary data.</text>
</comment>
<dbReference type="EMBL" id="WIND01000002">
    <property type="protein sequence ID" value="MSU88702.1"/>
    <property type="molecule type" value="Genomic_DNA"/>
</dbReference>
<gene>
    <name evidence="1" type="ORF">GE300_03590</name>
</gene>
<name>A0A6L5YXW9_9RHOB</name>
<reference evidence="1 2" key="1">
    <citation type="submission" date="2019-10" db="EMBL/GenBank/DDBJ databases">
        <title>Cognatihalovulum marinum gen. nov. sp. nov., a new member of the family Rhodobacteraceae isolated from deep seawater of the Northwest Indian Ocean.</title>
        <authorList>
            <person name="Ruan C."/>
            <person name="Wang J."/>
            <person name="Zheng X."/>
            <person name="Song L."/>
            <person name="Zhu Y."/>
            <person name="Huang Y."/>
            <person name="Lu Z."/>
            <person name="Du W."/>
            <person name="Huang L."/>
            <person name="Dai X."/>
        </authorList>
    </citation>
    <scope>NUCLEOTIDE SEQUENCE [LARGE SCALE GENOMIC DNA]</scope>
    <source>
        <strain evidence="1 2">2CG4</strain>
    </source>
</reference>
<evidence type="ECO:0008006" key="3">
    <source>
        <dbReference type="Google" id="ProtNLM"/>
    </source>
</evidence>